<gene>
    <name evidence="1" type="ORF">Tco_0819938</name>
</gene>
<evidence type="ECO:0000313" key="2">
    <source>
        <dbReference type="Proteomes" id="UP001151760"/>
    </source>
</evidence>
<proteinExistence type="predicted"/>
<reference evidence="1" key="2">
    <citation type="submission" date="2022-01" db="EMBL/GenBank/DDBJ databases">
        <authorList>
            <person name="Yamashiro T."/>
            <person name="Shiraishi A."/>
            <person name="Satake H."/>
            <person name="Nakayama K."/>
        </authorList>
    </citation>
    <scope>NUCLEOTIDE SEQUENCE</scope>
</reference>
<keyword evidence="2" id="KW-1185">Reference proteome</keyword>
<accession>A0ABQ5AC99</accession>
<sequence length="174" mass="19974">MISNVLQELLPEEVGSMENLEELLFGFRYKLAFESTPESSNFHTFTGKGVSPKCDALNHRLTIGIPGNHVPIWDWHSQYAFSRVIFKIVNKEKVIPMSEAHIEGDLVMTIMRTDGTQSVRRGAHIVYKKDMESVQESKTWISDYGNLLQVDGGDYQEHPDYDTIVSGFFFKRQR</sequence>
<dbReference type="EMBL" id="BQNB010012069">
    <property type="protein sequence ID" value="GJS98768.1"/>
    <property type="molecule type" value="Genomic_DNA"/>
</dbReference>
<comment type="caution">
    <text evidence="1">The sequence shown here is derived from an EMBL/GenBank/DDBJ whole genome shotgun (WGS) entry which is preliminary data.</text>
</comment>
<organism evidence="1 2">
    <name type="scientific">Tanacetum coccineum</name>
    <dbReference type="NCBI Taxonomy" id="301880"/>
    <lineage>
        <taxon>Eukaryota</taxon>
        <taxon>Viridiplantae</taxon>
        <taxon>Streptophyta</taxon>
        <taxon>Embryophyta</taxon>
        <taxon>Tracheophyta</taxon>
        <taxon>Spermatophyta</taxon>
        <taxon>Magnoliopsida</taxon>
        <taxon>eudicotyledons</taxon>
        <taxon>Gunneridae</taxon>
        <taxon>Pentapetalae</taxon>
        <taxon>asterids</taxon>
        <taxon>campanulids</taxon>
        <taxon>Asterales</taxon>
        <taxon>Asteraceae</taxon>
        <taxon>Asteroideae</taxon>
        <taxon>Anthemideae</taxon>
        <taxon>Anthemidinae</taxon>
        <taxon>Tanacetum</taxon>
    </lineage>
</organism>
<reference evidence="1" key="1">
    <citation type="journal article" date="2022" name="Int. J. Mol. Sci.">
        <title>Draft Genome of Tanacetum Coccineum: Genomic Comparison of Closely Related Tanacetum-Family Plants.</title>
        <authorList>
            <person name="Yamashiro T."/>
            <person name="Shiraishi A."/>
            <person name="Nakayama K."/>
            <person name="Satake H."/>
        </authorList>
    </citation>
    <scope>NUCLEOTIDE SEQUENCE</scope>
</reference>
<name>A0ABQ5AC99_9ASTR</name>
<dbReference type="Proteomes" id="UP001151760">
    <property type="component" value="Unassembled WGS sequence"/>
</dbReference>
<evidence type="ECO:0000313" key="1">
    <source>
        <dbReference type="EMBL" id="GJS98768.1"/>
    </source>
</evidence>
<protein>
    <submittedName>
        <fullName evidence="1">Uncharacterized protein</fullName>
    </submittedName>
</protein>